<dbReference type="AlphaFoldDB" id="A0AAW6C9T3"/>
<comment type="caution">
    <text evidence="2">The sequence shown here is derived from an EMBL/GenBank/DDBJ whole genome shotgun (WGS) entry which is preliminary data.</text>
</comment>
<dbReference type="EMBL" id="JAQLWV010000004">
    <property type="protein sequence ID" value="MDB7932163.1"/>
    <property type="molecule type" value="Genomic_DNA"/>
</dbReference>
<reference evidence="2" key="1">
    <citation type="submission" date="2023-01" db="EMBL/GenBank/DDBJ databases">
        <title>Human gut microbiome strain richness.</title>
        <authorList>
            <person name="Chen-Liaw A."/>
        </authorList>
    </citation>
    <scope>NUCLEOTIDE SEQUENCE</scope>
    <source>
        <strain evidence="2">1001287st1_F4_1001285I_161205</strain>
    </source>
</reference>
<evidence type="ECO:0000313" key="2">
    <source>
        <dbReference type="EMBL" id="MDB7932163.1"/>
    </source>
</evidence>
<proteinExistence type="predicted"/>
<sequence length="159" mass="17780">MAQSPKRRANLLGARIRAWFEGRTSGTGSDAAPGPGEDLERELRRTQAQLVEARAEITALRRQKGDLRPALARVLKKTDEELLAYRYCAVQPAEDTCEWEAVTERCCLGGCDMGVYTFSAEREALLFSALLEAIGYRPDHNTACSSCYAEYRKDRIETT</sequence>
<protein>
    <submittedName>
        <fullName evidence="2">Uncharacterized protein</fullName>
    </submittedName>
</protein>
<gene>
    <name evidence="2" type="ORF">PNE06_03640</name>
</gene>
<name>A0AAW6C9T3_FLAPL</name>
<keyword evidence="1" id="KW-0175">Coiled coil</keyword>
<evidence type="ECO:0000313" key="3">
    <source>
        <dbReference type="Proteomes" id="UP001211173"/>
    </source>
</evidence>
<dbReference type="Proteomes" id="UP001211173">
    <property type="component" value="Unassembled WGS sequence"/>
</dbReference>
<dbReference type="RefSeq" id="WP_195324940.1">
    <property type="nucleotide sequence ID" value="NZ_JADMVZ010000006.1"/>
</dbReference>
<feature type="coiled-coil region" evidence="1">
    <location>
        <begin position="36"/>
        <end position="63"/>
    </location>
</feature>
<accession>A0AAW6C9T3</accession>
<evidence type="ECO:0000256" key="1">
    <source>
        <dbReference type="SAM" id="Coils"/>
    </source>
</evidence>
<organism evidence="2 3">
    <name type="scientific">Flavonifractor plautii</name>
    <name type="common">Fusobacterium plautii</name>
    <dbReference type="NCBI Taxonomy" id="292800"/>
    <lineage>
        <taxon>Bacteria</taxon>
        <taxon>Bacillati</taxon>
        <taxon>Bacillota</taxon>
        <taxon>Clostridia</taxon>
        <taxon>Eubacteriales</taxon>
        <taxon>Oscillospiraceae</taxon>
        <taxon>Flavonifractor</taxon>
    </lineage>
</organism>